<reference evidence="15" key="1">
    <citation type="submission" date="2021-12" db="EMBL/GenBank/DDBJ databases">
        <authorList>
            <person name="Martin H S."/>
        </authorList>
    </citation>
    <scope>NUCLEOTIDE SEQUENCE</scope>
</reference>
<feature type="domain" description="C2H2-type" evidence="14">
    <location>
        <begin position="228"/>
        <end position="255"/>
    </location>
</feature>
<evidence type="ECO:0000256" key="5">
    <source>
        <dbReference type="ARBA" id="ARBA00022771"/>
    </source>
</evidence>
<dbReference type="InterPro" id="IPR050589">
    <property type="entry name" value="Ikaros_C2H2-ZF"/>
</dbReference>
<keyword evidence="3" id="KW-0479">Metal-binding</keyword>
<feature type="domain" description="C2H2-type" evidence="14">
    <location>
        <begin position="112"/>
        <end position="139"/>
    </location>
</feature>
<keyword evidence="5 12" id="KW-0863">Zinc-finger</keyword>
<feature type="region of interest" description="Disordered" evidence="13">
    <location>
        <begin position="67"/>
        <end position="127"/>
    </location>
</feature>
<evidence type="ECO:0000256" key="10">
    <source>
        <dbReference type="ARBA" id="ARBA00023163"/>
    </source>
</evidence>
<dbReference type="FunFam" id="3.30.160.60:FF:000231">
    <property type="entry name" value="PLAG1 like zinc finger 2"/>
    <property type="match status" value="1"/>
</dbReference>
<dbReference type="GO" id="GO:0005634">
    <property type="term" value="C:nucleus"/>
    <property type="evidence" value="ECO:0007669"/>
    <property type="project" value="UniProtKB-SubCell"/>
</dbReference>
<dbReference type="Pfam" id="PF13894">
    <property type="entry name" value="zf-C2H2_4"/>
    <property type="match status" value="1"/>
</dbReference>
<feature type="region of interest" description="Disordered" evidence="13">
    <location>
        <begin position="490"/>
        <end position="509"/>
    </location>
</feature>
<feature type="domain" description="C2H2-type" evidence="14">
    <location>
        <begin position="168"/>
        <end position="195"/>
    </location>
</feature>
<dbReference type="FunFam" id="3.30.160.60:FF:000256">
    <property type="entry name" value="PLAG1 like zinc finger 2"/>
    <property type="match status" value="1"/>
</dbReference>
<dbReference type="OrthoDB" id="3533395at2759"/>
<evidence type="ECO:0000256" key="6">
    <source>
        <dbReference type="ARBA" id="ARBA00022833"/>
    </source>
</evidence>
<evidence type="ECO:0000259" key="14">
    <source>
        <dbReference type="PROSITE" id="PS50157"/>
    </source>
</evidence>
<evidence type="ECO:0000256" key="11">
    <source>
        <dbReference type="ARBA" id="ARBA00023242"/>
    </source>
</evidence>
<dbReference type="AlphaFoldDB" id="A0A8J9UEG1"/>
<feature type="non-terminal residue" evidence="15">
    <location>
        <position position="509"/>
    </location>
</feature>
<dbReference type="InterPro" id="IPR013087">
    <property type="entry name" value="Znf_C2H2_type"/>
</dbReference>
<keyword evidence="6" id="KW-0862">Zinc</keyword>
<keyword evidence="11" id="KW-0539">Nucleus</keyword>
<keyword evidence="8" id="KW-0238">DNA-binding</keyword>
<dbReference type="EMBL" id="OV170232">
    <property type="protein sequence ID" value="CAH0717844.1"/>
    <property type="molecule type" value="Genomic_DNA"/>
</dbReference>
<dbReference type="GO" id="GO:0048598">
    <property type="term" value="P:embryonic morphogenesis"/>
    <property type="evidence" value="ECO:0007669"/>
    <property type="project" value="UniProtKB-ARBA"/>
</dbReference>
<feature type="compositionally biased region" description="Low complexity" evidence="13">
    <location>
        <begin position="13"/>
        <end position="24"/>
    </location>
</feature>
<dbReference type="PANTHER" id="PTHR24404:SF110">
    <property type="entry name" value="C2H2-TYPE DOMAIN-CONTAINING PROTEIN"/>
    <property type="match status" value="1"/>
</dbReference>
<dbReference type="PANTHER" id="PTHR24404">
    <property type="entry name" value="ZINC FINGER PROTEIN"/>
    <property type="match status" value="1"/>
</dbReference>
<comment type="similarity">
    <text evidence="2">Belongs to the krueppel C2H2-type zinc-finger protein family.</text>
</comment>
<name>A0A8J9UEG1_9NEOP</name>
<feature type="compositionally biased region" description="Pro residues" evidence="13">
    <location>
        <begin position="499"/>
        <end position="509"/>
    </location>
</feature>
<dbReference type="GO" id="GO:0000978">
    <property type="term" value="F:RNA polymerase II cis-regulatory region sequence-specific DNA binding"/>
    <property type="evidence" value="ECO:0007669"/>
    <property type="project" value="TreeGrafter"/>
</dbReference>
<evidence type="ECO:0000313" key="15">
    <source>
        <dbReference type="EMBL" id="CAH0717844.1"/>
    </source>
</evidence>
<proteinExistence type="inferred from homology"/>
<dbReference type="SUPFAM" id="SSF57667">
    <property type="entry name" value="beta-beta-alpha zinc fingers"/>
    <property type="match status" value="4"/>
</dbReference>
<evidence type="ECO:0000256" key="2">
    <source>
        <dbReference type="ARBA" id="ARBA00006991"/>
    </source>
</evidence>
<evidence type="ECO:0000256" key="12">
    <source>
        <dbReference type="PROSITE-ProRule" id="PRU00042"/>
    </source>
</evidence>
<dbReference type="InterPro" id="IPR036236">
    <property type="entry name" value="Znf_C2H2_sf"/>
</dbReference>
<comment type="subcellular location">
    <subcellularLocation>
        <location evidence="1">Nucleus</location>
    </subcellularLocation>
</comment>
<evidence type="ECO:0000256" key="8">
    <source>
        <dbReference type="ARBA" id="ARBA00023125"/>
    </source>
</evidence>
<accession>A0A8J9UEG1</accession>
<evidence type="ECO:0000256" key="13">
    <source>
        <dbReference type="SAM" id="MobiDB-lite"/>
    </source>
</evidence>
<evidence type="ECO:0000256" key="4">
    <source>
        <dbReference type="ARBA" id="ARBA00022737"/>
    </source>
</evidence>
<feature type="domain" description="C2H2-type" evidence="14">
    <location>
        <begin position="197"/>
        <end position="226"/>
    </location>
</feature>
<dbReference type="FunFam" id="3.30.160.60:FF:000100">
    <property type="entry name" value="Zinc finger 45-like"/>
    <property type="match status" value="2"/>
</dbReference>
<dbReference type="GO" id="GO:0003700">
    <property type="term" value="F:DNA-binding transcription factor activity"/>
    <property type="evidence" value="ECO:0007669"/>
    <property type="project" value="TreeGrafter"/>
</dbReference>
<feature type="compositionally biased region" description="Low complexity" evidence="13">
    <location>
        <begin position="90"/>
        <end position="102"/>
    </location>
</feature>
<dbReference type="GO" id="GO:0008270">
    <property type="term" value="F:zinc ion binding"/>
    <property type="evidence" value="ECO:0007669"/>
    <property type="project" value="UniProtKB-KW"/>
</dbReference>
<organism evidence="15 16">
    <name type="scientific">Brenthis ino</name>
    <name type="common">lesser marbled fritillary</name>
    <dbReference type="NCBI Taxonomy" id="405034"/>
    <lineage>
        <taxon>Eukaryota</taxon>
        <taxon>Metazoa</taxon>
        <taxon>Ecdysozoa</taxon>
        <taxon>Arthropoda</taxon>
        <taxon>Hexapoda</taxon>
        <taxon>Insecta</taxon>
        <taxon>Pterygota</taxon>
        <taxon>Neoptera</taxon>
        <taxon>Endopterygota</taxon>
        <taxon>Lepidoptera</taxon>
        <taxon>Glossata</taxon>
        <taxon>Ditrysia</taxon>
        <taxon>Papilionoidea</taxon>
        <taxon>Nymphalidae</taxon>
        <taxon>Heliconiinae</taxon>
        <taxon>Argynnini</taxon>
        <taxon>Brenthis</taxon>
    </lineage>
</organism>
<keyword evidence="16" id="KW-1185">Reference proteome</keyword>
<evidence type="ECO:0000313" key="16">
    <source>
        <dbReference type="Proteomes" id="UP000838878"/>
    </source>
</evidence>
<keyword evidence="9" id="KW-0010">Activator</keyword>
<keyword evidence="7" id="KW-0805">Transcription regulation</keyword>
<keyword evidence="4" id="KW-0677">Repeat</keyword>
<dbReference type="FunFam" id="3.30.160.60:FF:000624">
    <property type="entry name" value="zinc finger protein 697"/>
    <property type="match status" value="1"/>
</dbReference>
<dbReference type="PROSITE" id="PS00028">
    <property type="entry name" value="ZINC_FINGER_C2H2_1"/>
    <property type="match status" value="7"/>
</dbReference>
<sequence length="509" mass="56275">MASPPPNPREGAESCSESSEEAGGQRAASSQKTFIALPASELPTKLEFVARGGSGRSIKHTFRTVKFARRVPTLPPKNTTTGGGAGGSGAPSQPSGSGAAPGRTRRDRSKPHVCTTCDKRFSSPGKLSQHVLSHTGELPFSCDLCDKRFNSKFKLVRHSLIHSEARAFACTVCGKTFNRKDHLTNHVRVHNPVKKLYTCERPDCRKSYTSLLSYRKHAALHSAEEGNLQCKICDEVFNTKQDIVNHLKVHTGSRTIKSETDKKFTCDHCDRRFFTAKDVRRHHVVHTGRRDFLCPFCPQKFGRKDHLVRHVKNAHPDESWKSAAVGTSKDPPPEASTFEETYTDFPIQGTDFVWKSVVPVKEEVQETEVPASNIIVEIPNIEIKVEPLEGIKIKIENPPSPSKILEYPVVYMVPPPYPQTPSTLPYMATQPIPDPLDVHLLSTGNVQSILMDPGEGPSGLSSQMLGLLEEREPTFTSEEGRVQQRLPAFTQAFQTAQSPKPPPPPPPPH</sequence>
<dbReference type="Gene3D" id="3.30.160.60">
    <property type="entry name" value="Classic Zinc Finger"/>
    <property type="match status" value="5"/>
</dbReference>
<gene>
    <name evidence="15" type="ORF">BINO364_LOCUS4403</name>
</gene>
<dbReference type="GO" id="GO:0010557">
    <property type="term" value="P:positive regulation of macromolecule biosynthetic process"/>
    <property type="evidence" value="ECO:0007669"/>
    <property type="project" value="UniProtKB-ARBA"/>
</dbReference>
<feature type="domain" description="C2H2-type" evidence="14">
    <location>
        <begin position="292"/>
        <end position="320"/>
    </location>
</feature>
<evidence type="ECO:0000256" key="3">
    <source>
        <dbReference type="ARBA" id="ARBA00022723"/>
    </source>
</evidence>
<evidence type="ECO:0000256" key="9">
    <source>
        <dbReference type="ARBA" id="ARBA00023159"/>
    </source>
</evidence>
<keyword evidence="10" id="KW-0804">Transcription</keyword>
<feature type="domain" description="C2H2-type" evidence="14">
    <location>
        <begin position="140"/>
        <end position="167"/>
    </location>
</feature>
<protein>
    <recommendedName>
        <fullName evidence="14">C2H2-type domain-containing protein</fullName>
    </recommendedName>
</protein>
<evidence type="ECO:0000256" key="7">
    <source>
        <dbReference type="ARBA" id="ARBA00023015"/>
    </source>
</evidence>
<dbReference type="GO" id="GO:0006357">
    <property type="term" value="P:regulation of transcription by RNA polymerase II"/>
    <property type="evidence" value="ECO:0007669"/>
    <property type="project" value="TreeGrafter"/>
</dbReference>
<feature type="domain" description="C2H2-type" evidence="14">
    <location>
        <begin position="264"/>
        <end position="291"/>
    </location>
</feature>
<dbReference type="Pfam" id="PF00096">
    <property type="entry name" value="zf-C2H2"/>
    <property type="match status" value="4"/>
</dbReference>
<feature type="region of interest" description="Disordered" evidence="13">
    <location>
        <begin position="1"/>
        <end position="55"/>
    </location>
</feature>
<dbReference type="PROSITE" id="PS50157">
    <property type="entry name" value="ZINC_FINGER_C2H2_2"/>
    <property type="match status" value="7"/>
</dbReference>
<evidence type="ECO:0000256" key="1">
    <source>
        <dbReference type="ARBA" id="ARBA00004123"/>
    </source>
</evidence>
<dbReference type="Proteomes" id="UP000838878">
    <property type="component" value="Chromosome 12"/>
</dbReference>
<dbReference type="SMART" id="SM00355">
    <property type="entry name" value="ZnF_C2H2"/>
    <property type="match status" value="7"/>
</dbReference>